<keyword evidence="1" id="KW-1133">Transmembrane helix</keyword>
<dbReference type="EMBL" id="JAFEUM010000007">
    <property type="protein sequence ID" value="MBM7038039.1"/>
    <property type="molecule type" value="Genomic_DNA"/>
</dbReference>
<name>A0ABS2HPR0_9VIBR</name>
<dbReference type="InterPro" id="IPR050706">
    <property type="entry name" value="Cyclic-di-GMP_PDE-like"/>
</dbReference>
<dbReference type="InterPro" id="IPR001633">
    <property type="entry name" value="EAL_dom"/>
</dbReference>
<gene>
    <name evidence="4" type="primary">csrD</name>
    <name evidence="4" type="ORF">JQC93_16715</name>
</gene>
<dbReference type="InterPro" id="IPR000160">
    <property type="entry name" value="GGDEF_dom"/>
</dbReference>
<dbReference type="Gene3D" id="3.30.70.270">
    <property type="match status" value="1"/>
</dbReference>
<dbReference type="Proteomes" id="UP000809621">
    <property type="component" value="Unassembled WGS sequence"/>
</dbReference>
<proteinExistence type="predicted"/>
<keyword evidence="1" id="KW-0472">Membrane</keyword>
<dbReference type="PANTHER" id="PTHR33121:SF32">
    <property type="entry name" value="RNASE E SPECIFICITY FACTOR CSRD"/>
    <property type="match status" value="1"/>
</dbReference>
<dbReference type="InterPro" id="IPR043128">
    <property type="entry name" value="Rev_trsase/Diguanyl_cyclase"/>
</dbReference>
<dbReference type="PROSITE" id="PS50887">
    <property type="entry name" value="GGDEF"/>
    <property type="match status" value="1"/>
</dbReference>
<evidence type="ECO:0000259" key="3">
    <source>
        <dbReference type="PROSITE" id="PS50887"/>
    </source>
</evidence>
<evidence type="ECO:0000256" key="1">
    <source>
        <dbReference type="SAM" id="Phobius"/>
    </source>
</evidence>
<dbReference type="InterPro" id="IPR035919">
    <property type="entry name" value="EAL_sf"/>
</dbReference>
<feature type="domain" description="GGDEF" evidence="3">
    <location>
        <begin position="256"/>
        <end position="389"/>
    </location>
</feature>
<accession>A0ABS2HPR0</accession>
<dbReference type="CDD" id="cd01948">
    <property type="entry name" value="EAL"/>
    <property type="match status" value="1"/>
</dbReference>
<dbReference type="Pfam" id="PF00563">
    <property type="entry name" value="EAL"/>
    <property type="match status" value="1"/>
</dbReference>
<dbReference type="InterPro" id="IPR029787">
    <property type="entry name" value="Nucleotide_cyclase"/>
</dbReference>
<dbReference type="SUPFAM" id="SSF141868">
    <property type="entry name" value="EAL domain-like"/>
    <property type="match status" value="1"/>
</dbReference>
<keyword evidence="5" id="KW-1185">Reference proteome</keyword>
<dbReference type="SMART" id="SM00052">
    <property type="entry name" value="EAL"/>
    <property type="match status" value="1"/>
</dbReference>
<dbReference type="Pfam" id="PF00990">
    <property type="entry name" value="GGDEF"/>
    <property type="match status" value="1"/>
</dbReference>
<reference evidence="4 5" key="1">
    <citation type="submission" date="2021-02" db="EMBL/GenBank/DDBJ databases">
        <authorList>
            <person name="Park J.-S."/>
        </authorList>
    </citation>
    <scope>NUCLEOTIDE SEQUENCE [LARGE SCALE GENOMIC DNA]</scope>
    <source>
        <strain evidence="4 5">188UL20-2</strain>
    </source>
</reference>
<dbReference type="NCBIfam" id="NF008281">
    <property type="entry name" value="PRK11059.1"/>
    <property type="match status" value="1"/>
</dbReference>
<evidence type="ECO:0000313" key="4">
    <source>
        <dbReference type="EMBL" id="MBM7038039.1"/>
    </source>
</evidence>
<feature type="transmembrane region" description="Helical" evidence="1">
    <location>
        <begin position="135"/>
        <end position="157"/>
    </location>
</feature>
<dbReference type="Pfam" id="PF17157">
    <property type="entry name" value="GAPES4"/>
    <property type="match status" value="1"/>
</dbReference>
<keyword evidence="1" id="KW-0812">Transmembrane</keyword>
<sequence length="663" mass="76867">MRYTSTLKLSTRMVTVVTMIVVTTIFLLFVGGSFSIKKLGDEYMHQTLRSIVQVVDEELSKEHDPEELRRWIPKLLKASSVIELEIRSTNTGTIFDYRDTSQKWDTAMLYGDEFALMSHPDYVLEIKLVPPYVGYSYSIGALSSFTFAIILIIFCLYQGVKWLQQQLLGTELLEERGKMLLAGRVEEYAKGDAREWPYTASEALDQCIQELSDARRERSRFDTFLRENTFLDKLTGSANRVMFDSKLQSSLMESGSSGAIALIEIYEWEELKDNLSSDEQERLLLQLDESIKSVFSRYDELLIARYFDNSFALLLPRVGAKECAQLLNQLLNTLEKLSLSSIVNQENWVHFGLTMYRHGESRGRLLEEATTALKSAQLQSSNNWSRFDKQHEEQALRGSVRWRQLFDKQARKESIQFYAQRCFVEDGNLREEIHQELFARIFDENNQLLKASQFYNALTQVGYEAQFDSEVLQKVKKLVNSDSGRYSVNLSTLPFRQRSHQHRFRDYLLTMPPSQRQRLSFEFVESELVTHLDFMRPVLKLISAVGSSVIVQQVGRTIVSTYYLKEFDITFLKLHRGIVREIDRRPENQLIVRSLLGACSDSNTEIIAVGVEKERELDFLRQLGVKGVQGRLYDQEHLKGTQAEKIVHNTKVQVGRRNRWRKK</sequence>
<dbReference type="RefSeq" id="WP_205159519.1">
    <property type="nucleotide sequence ID" value="NZ_JAFEUM010000007.1"/>
</dbReference>
<dbReference type="SUPFAM" id="SSF55073">
    <property type="entry name" value="Nucleotide cyclase"/>
    <property type="match status" value="1"/>
</dbReference>
<dbReference type="SMART" id="SM00267">
    <property type="entry name" value="GGDEF"/>
    <property type="match status" value="1"/>
</dbReference>
<evidence type="ECO:0000259" key="2">
    <source>
        <dbReference type="PROSITE" id="PS50883"/>
    </source>
</evidence>
<feature type="transmembrane region" description="Helical" evidence="1">
    <location>
        <begin position="12"/>
        <end position="36"/>
    </location>
</feature>
<dbReference type="Gene3D" id="3.20.20.450">
    <property type="entry name" value="EAL domain"/>
    <property type="match status" value="1"/>
</dbReference>
<feature type="domain" description="EAL" evidence="2">
    <location>
        <begin position="399"/>
        <end position="650"/>
    </location>
</feature>
<evidence type="ECO:0000313" key="5">
    <source>
        <dbReference type="Proteomes" id="UP000809621"/>
    </source>
</evidence>
<comment type="caution">
    <text evidence="4">The sequence shown here is derived from an EMBL/GenBank/DDBJ whole genome shotgun (WGS) entry which is preliminary data.</text>
</comment>
<organism evidence="4 5">
    <name type="scientific">Vibrio ulleungensis</name>
    <dbReference type="NCBI Taxonomy" id="2807619"/>
    <lineage>
        <taxon>Bacteria</taxon>
        <taxon>Pseudomonadati</taxon>
        <taxon>Pseudomonadota</taxon>
        <taxon>Gammaproteobacteria</taxon>
        <taxon>Vibrionales</taxon>
        <taxon>Vibrionaceae</taxon>
        <taxon>Vibrio</taxon>
    </lineage>
</organism>
<protein>
    <submittedName>
        <fullName evidence="4">RNase E specificity factor CsrD</fullName>
    </submittedName>
</protein>
<dbReference type="PROSITE" id="PS50883">
    <property type="entry name" value="EAL"/>
    <property type="match status" value="1"/>
</dbReference>
<dbReference type="PANTHER" id="PTHR33121">
    <property type="entry name" value="CYCLIC DI-GMP PHOSPHODIESTERASE PDEF"/>
    <property type="match status" value="1"/>
</dbReference>
<dbReference type="InterPro" id="IPR033423">
    <property type="entry name" value="GAPES4"/>
</dbReference>